<accession>A0A5B8JMI9</accession>
<gene>
    <name evidence="1" type="ORF">FQU76_17015</name>
</gene>
<evidence type="ECO:0000313" key="1">
    <source>
        <dbReference type="EMBL" id="QDY81091.1"/>
    </source>
</evidence>
<dbReference type="OrthoDB" id="5328543at2"/>
<keyword evidence="2" id="KW-1185">Reference proteome</keyword>
<reference evidence="1 2" key="1">
    <citation type="submission" date="2019-07" db="EMBL/GenBank/DDBJ databases">
        <authorList>
            <person name="Zhu P."/>
        </authorList>
    </citation>
    <scope>NUCLEOTIDE SEQUENCE [LARGE SCALE GENOMIC DNA]</scope>
    <source>
        <strain evidence="1 2">SSL-25</strain>
    </source>
</reference>
<dbReference type="Proteomes" id="UP000320580">
    <property type="component" value="Chromosome"/>
</dbReference>
<proteinExistence type="predicted"/>
<name>A0A5B8JMI9_9ACTN</name>
<dbReference type="AlphaFoldDB" id="A0A5B8JMI9"/>
<dbReference type="EMBL" id="CP042266">
    <property type="protein sequence ID" value="QDY81091.1"/>
    <property type="molecule type" value="Genomic_DNA"/>
</dbReference>
<protein>
    <submittedName>
        <fullName evidence="1">Uncharacterized protein</fullName>
    </submittedName>
</protein>
<organism evidence="1 2">
    <name type="scientific">Streptomyces qinzhouensis</name>
    <dbReference type="NCBI Taxonomy" id="2599401"/>
    <lineage>
        <taxon>Bacteria</taxon>
        <taxon>Bacillati</taxon>
        <taxon>Actinomycetota</taxon>
        <taxon>Actinomycetes</taxon>
        <taxon>Kitasatosporales</taxon>
        <taxon>Streptomycetaceae</taxon>
        <taxon>Streptomyces</taxon>
    </lineage>
</organism>
<sequence>MDQAIAFVYVLGSQKAYDLAPSERVDPGWHSFMLHTQEYAAWCQEQFGYFVHHAPNSRVRTHGLMVSVADRIKTAGFDVDPRLWGVAAECNQPACCGDGDGC</sequence>
<evidence type="ECO:0000313" key="2">
    <source>
        <dbReference type="Proteomes" id="UP000320580"/>
    </source>
</evidence>
<dbReference type="KEGG" id="sqz:FQU76_17015"/>